<organism evidence="10 11">
    <name type="scientific">Ophiocordyceps sinensis</name>
    <dbReference type="NCBI Taxonomy" id="72228"/>
    <lineage>
        <taxon>Eukaryota</taxon>
        <taxon>Fungi</taxon>
        <taxon>Dikarya</taxon>
        <taxon>Ascomycota</taxon>
        <taxon>Pezizomycotina</taxon>
        <taxon>Sordariomycetes</taxon>
        <taxon>Hypocreomycetidae</taxon>
        <taxon>Hypocreales</taxon>
        <taxon>Ophiocordycipitaceae</taxon>
        <taxon>Ophiocordyceps</taxon>
    </lineage>
</organism>
<dbReference type="GO" id="GO:0020037">
    <property type="term" value="F:heme binding"/>
    <property type="evidence" value="ECO:0007669"/>
    <property type="project" value="InterPro"/>
</dbReference>
<accession>A0A8H4V8J0</accession>
<dbReference type="Gene3D" id="1.10.630.10">
    <property type="entry name" value="Cytochrome P450"/>
    <property type="match status" value="1"/>
</dbReference>
<dbReference type="CDD" id="cd11040">
    <property type="entry name" value="CYP7_CYP8-like"/>
    <property type="match status" value="1"/>
</dbReference>
<evidence type="ECO:0000256" key="3">
    <source>
        <dbReference type="ARBA" id="ARBA00010617"/>
    </source>
</evidence>
<keyword evidence="6 8" id="KW-0408">Iron</keyword>
<evidence type="ECO:0000256" key="1">
    <source>
        <dbReference type="ARBA" id="ARBA00001971"/>
    </source>
</evidence>
<comment type="cofactor">
    <cofactor evidence="1 8">
        <name>heme</name>
        <dbReference type="ChEBI" id="CHEBI:30413"/>
    </cofactor>
</comment>
<gene>
    <name evidence="10" type="ORF">G6O67_001161</name>
</gene>
<dbReference type="Pfam" id="PF00067">
    <property type="entry name" value="p450"/>
    <property type="match status" value="1"/>
</dbReference>
<dbReference type="GO" id="GO:0016705">
    <property type="term" value="F:oxidoreductase activity, acting on paired donors, with incorporation or reduction of molecular oxygen"/>
    <property type="evidence" value="ECO:0007669"/>
    <property type="project" value="InterPro"/>
</dbReference>
<feature type="compositionally biased region" description="Basic and acidic residues" evidence="9">
    <location>
        <begin position="569"/>
        <end position="583"/>
    </location>
</feature>
<dbReference type="GO" id="GO:0004497">
    <property type="term" value="F:monooxygenase activity"/>
    <property type="evidence" value="ECO:0007669"/>
    <property type="project" value="UniProtKB-KW"/>
</dbReference>
<protein>
    <recommendedName>
        <fullName evidence="12">Cytochrome P450</fullName>
    </recommendedName>
</protein>
<keyword evidence="4" id="KW-0444">Lipid biosynthesis</keyword>
<dbReference type="SUPFAM" id="SSF48264">
    <property type="entry name" value="Cytochrome P450"/>
    <property type="match status" value="1"/>
</dbReference>
<feature type="region of interest" description="Disordered" evidence="9">
    <location>
        <begin position="569"/>
        <end position="592"/>
    </location>
</feature>
<evidence type="ECO:0000256" key="7">
    <source>
        <dbReference type="ARBA" id="ARBA00023033"/>
    </source>
</evidence>
<keyword evidence="11" id="KW-1185">Reference proteome</keyword>
<keyword evidence="5 8" id="KW-0479">Metal-binding</keyword>
<keyword evidence="4" id="KW-0443">Lipid metabolism</keyword>
<dbReference type="GO" id="GO:0005506">
    <property type="term" value="F:iron ion binding"/>
    <property type="evidence" value="ECO:0007669"/>
    <property type="project" value="InterPro"/>
</dbReference>
<name>A0A8H4V8J0_9HYPO</name>
<comment type="subcellular location">
    <subcellularLocation>
        <location evidence="2">Endoplasmic reticulum membrane</location>
        <topology evidence="2">Single-pass membrane protein</topology>
    </subcellularLocation>
</comment>
<dbReference type="AlphaFoldDB" id="A0A8H4V8J0"/>
<evidence type="ECO:0000256" key="9">
    <source>
        <dbReference type="SAM" id="MobiDB-lite"/>
    </source>
</evidence>
<feature type="binding site" description="axial binding residue" evidence="8">
    <location>
        <position position="514"/>
    </location>
    <ligand>
        <name>heme</name>
        <dbReference type="ChEBI" id="CHEBI:30413"/>
    </ligand>
    <ligandPart>
        <name>Fe</name>
        <dbReference type="ChEBI" id="CHEBI:18248"/>
    </ligandPart>
</feature>
<sequence>MESHTPPPIPGAGSGLIATHLQQPAALAAIVTLLVVVAAVRAVLPGLYPPASAPKPGCKPSPPRVPFWVPFLGHAPQMLLNTDGFLARLRDRYPEGVFSLRLCGKLHHFIHGPSMVTTLLNRPKTAVETPSSRVLVSNFGCSKQDQAHHATMANETLSHFKHLMSEPGLSELVSVTVMHVKRHIADLVTFNSRPADQADWERSAGAELVEGPRGDEFVEADLTELTRTFIAKTANCALYGTDFVDNFPDLWPLLWIFDDAFLLLAAKVPAWVPWPRLQRARLAQRRILGFTHEFNVAMDKHLRGEDPGVRWQDLDNVSAVVRARLETFQGQGLSIKARASCDLALLWAMNANANQLVPWMLFELYRDPVLLDEVREEIAPYVTVTQPKNEFGAAVWLPAELEHLDLEGLVHKCPTLKAAYVETLRVYTGTWTMRRLNEDVVLDDRGRSEPYLLQKGTYAHVAQEMHQMDPEYFPDPREWRHERHLREHVDDEGVRTLVADMGTVRPYGGGPAMCKGRTFALREMLLYSAIIISFYDMQPPRGQSWEAPKTYKPVATRHPKTPIKVWIKRREQPPGRQAEKDHGGMALDDAAL</sequence>
<dbReference type="InterPro" id="IPR001128">
    <property type="entry name" value="Cyt_P450"/>
</dbReference>
<evidence type="ECO:0000256" key="5">
    <source>
        <dbReference type="ARBA" id="ARBA00022723"/>
    </source>
</evidence>
<dbReference type="PANTHER" id="PTHR24306">
    <property type="match status" value="1"/>
</dbReference>
<comment type="similarity">
    <text evidence="3">Belongs to the cytochrome P450 family.</text>
</comment>
<evidence type="ECO:0000313" key="10">
    <source>
        <dbReference type="EMBL" id="KAF4511967.1"/>
    </source>
</evidence>
<proteinExistence type="inferred from homology"/>
<dbReference type="Proteomes" id="UP000557566">
    <property type="component" value="Unassembled WGS sequence"/>
</dbReference>
<keyword evidence="7" id="KW-0503">Monooxygenase</keyword>
<dbReference type="EMBL" id="JAAVMX010000002">
    <property type="protein sequence ID" value="KAF4511967.1"/>
    <property type="molecule type" value="Genomic_DNA"/>
</dbReference>
<evidence type="ECO:0000256" key="2">
    <source>
        <dbReference type="ARBA" id="ARBA00004389"/>
    </source>
</evidence>
<dbReference type="InterPro" id="IPR002403">
    <property type="entry name" value="Cyt_P450_E_grp-IV"/>
</dbReference>
<keyword evidence="8" id="KW-0349">Heme</keyword>
<dbReference type="PANTHER" id="PTHR24306:SF7">
    <property type="entry name" value="AHBB"/>
    <property type="match status" value="1"/>
</dbReference>
<keyword evidence="7" id="KW-0560">Oxidoreductase</keyword>
<reference evidence="10 11" key="1">
    <citation type="journal article" date="2020" name="Genome Biol. Evol.">
        <title>A new high-quality draft genome assembly of the Chinese cordyceps Ophiocordyceps sinensis.</title>
        <authorList>
            <person name="Shu R."/>
            <person name="Zhang J."/>
            <person name="Meng Q."/>
            <person name="Zhang H."/>
            <person name="Zhou G."/>
            <person name="Li M."/>
            <person name="Wu P."/>
            <person name="Zhao Y."/>
            <person name="Chen C."/>
            <person name="Qin Q."/>
        </authorList>
    </citation>
    <scope>NUCLEOTIDE SEQUENCE [LARGE SCALE GENOMIC DNA]</scope>
    <source>
        <strain evidence="10 11">IOZ07</strain>
    </source>
</reference>
<dbReference type="GO" id="GO:0005789">
    <property type="term" value="C:endoplasmic reticulum membrane"/>
    <property type="evidence" value="ECO:0007669"/>
    <property type="project" value="UniProtKB-SubCell"/>
</dbReference>
<evidence type="ECO:0008006" key="12">
    <source>
        <dbReference type="Google" id="ProtNLM"/>
    </source>
</evidence>
<evidence type="ECO:0000313" key="11">
    <source>
        <dbReference type="Proteomes" id="UP000557566"/>
    </source>
</evidence>
<evidence type="ECO:0000256" key="6">
    <source>
        <dbReference type="ARBA" id="ARBA00023004"/>
    </source>
</evidence>
<evidence type="ECO:0000256" key="4">
    <source>
        <dbReference type="ARBA" id="ARBA00022516"/>
    </source>
</evidence>
<evidence type="ECO:0000256" key="8">
    <source>
        <dbReference type="PIRSR" id="PIRSR602403-1"/>
    </source>
</evidence>
<comment type="caution">
    <text evidence="10">The sequence shown here is derived from an EMBL/GenBank/DDBJ whole genome shotgun (WGS) entry which is preliminary data.</text>
</comment>
<dbReference type="InterPro" id="IPR036396">
    <property type="entry name" value="Cyt_P450_sf"/>
</dbReference>
<dbReference type="OrthoDB" id="3366823at2759"/>
<dbReference type="PRINTS" id="PR00465">
    <property type="entry name" value="EP450IV"/>
</dbReference>